<evidence type="ECO:0000256" key="4">
    <source>
        <dbReference type="ARBA" id="ARBA00022643"/>
    </source>
</evidence>
<comment type="caution">
    <text evidence="7">The sequence shown here is derived from an EMBL/GenBank/DDBJ whole genome shotgun (WGS) entry which is preliminary data.</text>
</comment>
<dbReference type="GO" id="GO:0016491">
    <property type="term" value="F:oxidoreductase activity"/>
    <property type="evidence" value="ECO:0007669"/>
    <property type="project" value="UniProtKB-KW"/>
</dbReference>
<accession>F7NLC3</accession>
<dbReference type="InterPro" id="IPR029479">
    <property type="entry name" value="Nitroreductase"/>
</dbReference>
<sequence>MEESFKKKVEIMTNDVFQCMRDSHSVRHFQPDMIPDEMITKILEAGSWAPSAGNLQPWYFYVVKDQAVKNHIYEACVRQSQIEQAPVLIVILADPARSNEHYAERGAQLYCLQDTAAAAQNMLLAAEALGIGACWVGSFDEVAVQQAVKAAPRLRAVIILALGYSNEQQPEIKNRLRVAEVAKFIQ</sequence>
<comment type="similarity">
    <text evidence="2">Belongs to the nitroreductase family.</text>
</comment>
<name>F7NLC3_9FIRM</name>
<evidence type="ECO:0000256" key="1">
    <source>
        <dbReference type="ARBA" id="ARBA00001917"/>
    </source>
</evidence>
<dbReference type="Proteomes" id="UP000003240">
    <property type="component" value="Unassembled WGS sequence"/>
</dbReference>
<dbReference type="RefSeq" id="WP_004573469.1">
    <property type="nucleotide sequence ID" value="NZ_AFGF01000126.1"/>
</dbReference>
<dbReference type="PANTHER" id="PTHR43673">
    <property type="entry name" value="NAD(P)H NITROREDUCTASE YDGI-RELATED"/>
    <property type="match status" value="1"/>
</dbReference>
<dbReference type="SUPFAM" id="SSF55469">
    <property type="entry name" value="FMN-dependent nitroreductase-like"/>
    <property type="match status" value="1"/>
</dbReference>
<dbReference type="InterPro" id="IPR000415">
    <property type="entry name" value="Nitroreductase-like"/>
</dbReference>
<keyword evidence="8" id="KW-1185">Reference proteome</keyword>
<keyword evidence="5" id="KW-0560">Oxidoreductase</keyword>
<evidence type="ECO:0000256" key="2">
    <source>
        <dbReference type="ARBA" id="ARBA00007118"/>
    </source>
</evidence>
<dbReference type="Pfam" id="PF00881">
    <property type="entry name" value="Nitroreductase"/>
    <property type="match status" value="1"/>
</dbReference>
<gene>
    <name evidence="7" type="ORF">ALO_14477</name>
</gene>
<dbReference type="Gene3D" id="3.40.109.10">
    <property type="entry name" value="NADH Oxidase"/>
    <property type="match status" value="1"/>
</dbReference>
<proteinExistence type="inferred from homology"/>
<keyword evidence="4" id="KW-0288">FMN</keyword>
<dbReference type="EMBL" id="AFGF01000126">
    <property type="protein sequence ID" value="EGO63228.1"/>
    <property type="molecule type" value="Genomic_DNA"/>
</dbReference>
<dbReference type="PANTHER" id="PTHR43673:SF2">
    <property type="entry name" value="NITROREDUCTASE"/>
    <property type="match status" value="1"/>
</dbReference>
<evidence type="ECO:0000313" key="7">
    <source>
        <dbReference type="EMBL" id="EGO63228.1"/>
    </source>
</evidence>
<dbReference type="AlphaFoldDB" id="F7NLC3"/>
<dbReference type="eggNOG" id="COG0778">
    <property type="taxonomic scope" value="Bacteria"/>
</dbReference>
<evidence type="ECO:0000313" key="8">
    <source>
        <dbReference type="Proteomes" id="UP000003240"/>
    </source>
</evidence>
<feature type="domain" description="Nitroreductase" evidence="6">
    <location>
        <begin position="24"/>
        <end position="82"/>
    </location>
</feature>
<organism evidence="7 8">
    <name type="scientific">Acetonema longum DSM 6540</name>
    <dbReference type="NCBI Taxonomy" id="1009370"/>
    <lineage>
        <taxon>Bacteria</taxon>
        <taxon>Bacillati</taxon>
        <taxon>Bacillota</taxon>
        <taxon>Negativicutes</taxon>
        <taxon>Acetonemataceae</taxon>
        <taxon>Acetonema</taxon>
    </lineage>
</organism>
<protein>
    <submittedName>
        <fullName evidence="7">Nitroreductase</fullName>
    </submittedName>
</protein>
<evidence type="ECO:0000256" key="3">
    <source>
        <dbReference type="ARBA" id="ARBA00022630"/>
    </source>
</evidence>
<keyword evidence="3" id="KW-0285">Flavoprotein</keyword>
<dbReference type="STRING" id="1009370.ALO_14477"/>
<comment type="cofactor">
    <cofactor evidence="1">
        <name>FMN</name>
        <dbReference type="ChEBI" id="CHEBI:58210"/>
    </cofactor>
</comment>
<reference evidence="7 8" key="1">
    <citation type="journal article" date="2011" name="EMBO J.">
        <title>Structural diversity of bacterial flagellar motors.</title>
        <authorList>
            <person name="Chen S."/>
            <person name="Beeby M."/>
            <person name="Murphy G.E."/>
            <person name="Leadbetter J.R."/>
            <person name="Hendrixson D.R."/>
            <person name="Briegel A."/>
            <person name="Li Z."/>
            <person name="Shi J."/>
            <person name="Tocheva E.I."/>
            <person name="Muller A."/>
            <person name="Dobro M.J."/>
            <person name="Jensen G.J."/>
        </authorList>
    </citation>
    <scope>NUCLEOTIDE SEQUENCE [LARGE SCALE GENOMIC DNA]</scope>
    <source>
        <strain evidence="7 8">DSM 6540</strain>
    </source>
</reference>
<evidence type="ECO:0000256" key="5">
    <source>
        <dbReference type="ARBA" id="ARBA00023002"/>
    </source>
</evidence>
<evidence type="ECO:0000259" key="6">
    <source>
        <dbReference type="Pfam" id="PF00881"/>
    </source>
</evidence>